<evidence type="ECO:0000313" key="2">
    <source>
        <dbReference type="Proteomes" id="UP000377595"/>
    </source>
</evidence>
<organism evidence="1 2">
    <name type="scientific">Acrocarpospora pleiomorpha</name>
    <dbReference type="NCBI Taxonomy" id="90975"/>
    <lineage>
        <taxon>Bacteria</taxon>
        <taxon>Bacillati</taxon>
        <taxon>Actinomycetota</taxon>
        <taxon>Actinomycetes</taxon>
        <taxon>Streptosporangiales</taxon>
        <taxon>Streptosporangiaceae</taxon>
        <taxon>Acrocarpospora</taxon>
    </lineage>
</organism>
<sequence length="136" mass="15698">MVDIDWPADFGNWLDRLEADARAGDEHSRLMLVFTARALDQLRNLSEPPDQEEETATLRWVRQSRRYPLWRVSHAYHPEVAARLICWFPPDTGKAVVALFAGNKARLGDLFYNGVAARADALIDQWKRETSYEEKP</sequence>
<protein>
    <submittedName>
        <fullName evidence="1">Uncharacterized protein</fullName>
    </submittedName>
</protein>
<dbReference type="EMBL" id="BLAF01000092">
    <property type="protein sequence ID" value="GES26641.1"/>
    <property type="molecule type" value="Genomic_DNA"/>
</dbReference>
<evidence type="ECO:0000313" key="1">
    <source>
        <dbReference type="EMBL" id="GES26641.1"/>
    </source>
</evidence>
<proteinExistence type="predicted"/>
<name>A0A5M3Y474_9ACTN</name>
<dbReference type="RefSeq" id="WP_218038885.1">
    <property type="nucleotide sequence ID" value="NZ_BAAAHM010000061.1"/>
</dbReference>
<comment type="caution">
    <text evidence="1">The sequence shown here is derived from an EMBL/GenBank/DDBJ whole genome shotgun (WGS) entry which is preliminary data.</text>
</comment>
<reference evidence="1 2" key="1">
    <citation type="submission" date="2019-10" db="EMBL/GenBank/DDBJ databases">
        <title>Whole genome shotgun sequence of Acrocarpospora pleiomorpha NBRC 16267.</title>
        <authorList>
            <person name="Ichikawa N."/>
            <person name="Kimura A."/>
            <person name="Kitahashi Y."/>
            <person name="Komaki H."/>
            <person name="Oguchi A."/>
        </authorList>
    </citation>
    <scope>NUCLEOTIDE SEQUENCE [LARGE SCALE GENOMIC DNA]</scope>
    <source>
        <strain evidence="1 2">NBRC 16267</strain>
    </source>
</reference>
<keyword evidence="2" id="KW-1185">Reference proteome</keyword>
<accession>A0A5M3Y474</accession>
<dbReference type="Proteomes" id="UP000377595">
    <property type="component" value="Unassembled WGS sequence"/>
</dbReference>
<gene>
    <name evidence="1" type="ORF">Aple_095400</name>
</gene>
<dbReference type="AlphaFoldDB" id="A0A5M3Y474"/>